<proteinExistence type="predicted"/>
<keyword evidence="5" id="KW-1284">Encapsulin nanocompartment</keyword>
<evidence type="ECO:0000313" key="7">
    <source>
        <dbReference type="EMBL" id="TVM14106.1"/>
    </source>
</evidence>
<dbReference type="InterPro" id="IPR009078">
    <property type="entry name" value="Ferritin-like_SF"/>
</dbReference>
<dbReference type="Pfam" id="PF22277">
    <property type="entry name" value="EncFtn-like"/>
    <property type="match status" value="1"/>
</dbReference>
<feature type="region of interest" description="Disordered" evidence="6">
    <location>
        <begin position="102"/>
        <end position="125"/>
    </location>
</feature>
<dbReference type="Proteomes" id="UP000448292">
    <property type="component" value="Unassembled WGS sequence"/>
</dbReference>
<evidence type="ECO:0000313" key="8">
    <source>
        <dbReference type="Proteomes" id="UP000448292"/>
    </source>
</evidence>
<protein>
    <submittedName>
        <fullName evidence="7">Ferritin</fullName>
    </submittedName>
</protein>
<dbReference type="RefSeq" id="WP_144304577.1">
    <property type="nucleotide sequence ID" value="NZ_QMIE01000028.1"/>
</dbReference>
<keyword evidence="1" id="KW-0409">Iron storage</keyword>
<evidence type="ECO:0000256" key="3">
    <source>
        <dbReference type="ARBA" id="ARBA00023004"/>
    </source>
</evidence>
<dbReference type="SUPFAM" id="SSF47240">
    <property type="entry name" value="Ferritin-like"/>
    <property type="match status" value="1"/>
</dbReference>
<evidence type="ECO:0000256" key="6">
    <source>
        <dbReference type="SAM" id="MobiDB-lite"/>
    </source>
</evidence>
<organism evidence="7 8">
    <name type="scientific">Oceanidesulfovibrio indonesiensis</name>
    <dbReference type="NCBI Taxonomy" id="54767"/>
    <lineage>
        <taxon>Bacteria</taxon>
        <taxon>Pseudomonadati</taxon>
        <taxon>Thermodesulfobacteriota</taxon>
        <taxon>Desulfovibrionia</taxon>
        <taxon>Desulfovibrionales</taxon>
        <taxon>Desulfovibrionaceae</taxon>
        <taxon>Oceanidesulfovibrio</taxon>
    </lineage>
</organism>
<dbReference type="InterPro" id="IPR030907">
    <property type="entry name" value="Ferrit_encaps"/>
</dbReference>
<dbReference type="GO" id="GO:0006879">
    <property type="term" value="P:intracellular iron ion homeostasis"/>
    <property type="evidence" value="ECO:0007669"/>
    <property type="project" value="UniProtKB-KW"/>
</dbReference>
<gene>
    <name evidence="7" type="ORF">DPQ33_17835</name>
</gene>
<dbReference type="InterPro" id="IPR054581">
    <property type="entry name" value="EncFtn-like"/>
</dbReference>
<comment type="subcellular location">
    <subcellularLocation>
        <location evidence="4">Encapsulin nanocompartment</location>
    </subcellularLocation>
</comment>
<reference evidence="7 8" key="1">
    <citation type="submission" date="2018-06" db="EMBL/GenBank/DDBJ databases">
        <title>Complete genome of Desulfovibrio indonesiensis P37SLT.</title>
        <authorList>
            <person name="Crispim J.S."/>
            <person name="Vidigal P.M.P."/>
            <person name="Silva L.C.F."/>
            <person name="Laguardia C.N."/>
            <person name="Araujo L.C."/>
            <person name="Dias R.S."/>
            <person name="Sousa M.P."/>
            <person name="Paula S.O."/>
            <person name="Silva C."/>
        </authorList>
    </citation>
    <scope>NUCLEOTIDE SEQUENCE [LARGE SCALE GENOMIC DNA]</scope>
    <source>
        <strain evidence="7 8">P37SLT</strain>
    </source>
</reference>
<evidence type="ECO:0000256" key="5">
    <source>
        <dbReference type="ARBA" id="ARBA00033787"/>
    </source>
</evidence>
<keyword evidence="2" id="KW-0479">Metal-binding</keyword>
<dbReference type="GO" id="GO:0140737">
    <property type="term" value="C:encapsulin nanocompartment"/>
    <property type="evidence" value="ECO:0007669"/>
    <property type="project" value="UniProtKB-SubCell"/>
</dbReference>
<dbReference type="NCBIfam" id="TIGR04535">
    <property type="entry name" value="ferrit_encaps"/>
    <property type="match status" value="1"/>
</dbReference>
<evidence type="ECO:0000256" key="2">
    <source>
        <dbReference type="ARBA" id="ARBA00022723"/>
    </source>
</evidence>
<sequence length="125" mass="14155">MKDYHEPVDEMQPEDRNYVRALASLKEEIEAVDWYQQRVATCTDPQLKAILAHNRDEEIEHACMTLEWLRRNMPGWDEELRTYLFTSGDITALEEGEGVEEVEVEKSAVDESPAAAGLGLGGMKG</sequence>
<evidence type="ECO:0000256" key="1">
    <source>
        <dbReference type="ARBA" id="ARBA00022434"/>
    </source>
</evidence>
<dbReference type="EMBL" id="QMIE01000028">
    <property type="protein sequence ID" value="TVM14106.1"/>
    <property type="molecule type" value="Genomic_DNA"/>
</dbReference>
<keyword evidence="3" id="KW-0408">Iron</keyword>
<evidence type="ECO:0000256" key="4">
    <source>
        <dbReference type="ARBA" id="ARBA00033738"/>
    </source>
</evidence>
<accession>A0A7M3MAJ8</accession>
<dbReference type="AlphaFoldDB" id="A0A7M3MAJ8"/>
<dbReference type="GO" id="GO:0046872">
    <property type="term" value="F:metal ion binding"/>
    <property type="evidence" value="ECO:0007669"/>
    <property type="project" value="UniProtKB-KW"/>
</dbReference>
<dbReference type="Gene3D" id="6.10.140.1960">
    <property type="match status" value="1"/>
</dbReference>
<comment type="caution">
    <text evidence="7">The sequence shown here is derived from an EMBL/GenBank/DDBJ whole genome shotgun (WGS) entry which is preliminary data.</text>
</comment>
<name>A0A7M3MAJ8_9BACT</name>
<keyword evidence="8" id="KW-1185">Reference proteome</keyword>
<dbReference type="OrthoDB" id="9796238at2"/>
<dbReference type="GO" id="GO:0004322">
    <property type="term" value="F:ferroxidase activity"/>
    <property type="evidence" value="ECO:0007669"/>
    <property type="project" value="InterPro"/>
</dbReference>